<proteinExistence type="predicted"/>
<dbReference type="AlphaFoldDB" id="A0A1A8ZD06"/>
<dbReference type="EMBL" id="LT594323">
    <property type="protein sequence ID" value="SBT41733.1"/>
    <property type="molecule type" value="Genomic_DNA"/>
</dbReference>
<evidence type="ECO:0000313" key="3">
    <source>
        <dbReference type="Proteomes" id="UP000199385"/>
    </source>
</evidence>
<name>A0A1A8ZD06_9ACTN</name>
<dbReference type="Proteomes" id="UP000199385">
    <property type="component" value="Chromosome I"/>
</dbReference>
<organism evidence="2 3">
    <name type="scientific">Micromonospora auratinigra</name>
    <dbReference type="NCBI Taxonomy" id="261654"/>
    <lineage>
        <taxon>Bacteria</taxon>
        <taxon>Bacillati</taxon>
        <taxon>Actinomycetota</taxon>
        <taxon>Actinomycetes</taxon>
        <taxon>Micromonosporales</taxon>
        <taxon>Micromonosporaceae</taxon>
        <taxon>Micromonospora</taxon>
    </lineage>
</organism>
<feature type="compositionally biased region" description="Gly residues" evidence="1">
    <location>
        <begin position="65"/>
        <end position="76"/>
    </location>
</feature>
<sequence length="76" mass="7245">MGIGLGRPWVGAAARGSRADVVAAAVAAVPICCPARNMRPTIGEPARGTKAFAPADAGGQSVGVSGPGGATQLGCS</sequence>
<accession>A0A1A8ZD06</accession>
<keyword evidence="3" id="KW-1185">Reference proteome</keyword>
<evidence type="ECO:0000313" key="2">
    <source>
        <dbReference type="EMBL" id="SBT41733.1"/>
    </source>
</evidence>
<reference evidence="3" key="1">
    <citation type="submission" date="2016-06" db="EMBL/GenBank/DDBJ databases">
        <authorList>
            <person name="Varghese N."/>
            <person name="Submissions Spin"/>
        </authorList>
    </citation>
    <scope>NUCLEOTIDE SEQUENCE [LARGE SCALE GENOMIC DNA]</scope>
    <source>
        <strain evidence="3">DSM 44815</strain>
    </source>
</reference>
<protein>
    <submittedName>
        <fullName evidence="2">Uncharacterized protein</fullName>
    </submittedName>
</protein>
<gene>
    <name evidence="2" type="ORF">GA0070611_1729</name>
</gene>
<feature type="region of interest" description="Disordered" evidence="1">
    <location>
        <begin position="44"/>
        <end position="76"/>
    </location>
</feature>
<evidence type="ECO:0000256" key="1">
    <source>
        <dbReference type="SAM" id="MobiDB-lite"/>
    </source>
</evidence>